<evidence type="ECO:0000313" key="3">
    <source>
        <dbReference type="EMBL" id="KAK5853732.1"/>
    </source>
</evidence>
<keyword evidence="2" id="KW-1133">Transmembrane helix</keyword>
<keyword evidence="2" id="KW-0812">Transmembrane</keyword>
<dbReference type="EMBL" id="JAUZQC010000019">
    <property type="protein sequence ID" value="KAK5853732.1"/>
    <property type="molecule type" value="Genomic_DNA"/>
</dbReference>
<proteinExistence type="predicted"/>
<organism evidence="3 4">
    <name type="scientific">Eleginops maclovinus</name>
    <name type="common">Patagonian blennie</name>
    <name type="synonym">Eleginus maclovinus</name>
    <dbReference type="NCBI Taxonomy" id="56733"/>
    <lineage>
        <taxon>Eukaryota</taxon>
        <taxon>Metazoa</taxon>
        <taxon>Chordata</taxon>
        <taxon>Craniata</taxon>
        <taxon>Vertebrata</taxon>
        <taxon>Euteleostomi</taxon>
        <taxon>Actinopterygii</taxon>
        <taxon>Neopterygii</taxon>
        <taxon>Teleostei</taxon>
        <taxon>Neoteleostei</taxon>
        <taxon>Acanthomorphata</taxon>
        <taxon>Eupercaria</taxon>
        <taxon>Perciformes</taxon>
        <taxon>Notothenioidei</taxon>
        <taxon>Eleginopidae</taxon>
        <taxon>Eleginops</taxon>
    </lineage>
</organism>
<evidence type="ECO:0000256" key="1">
    <source>
        <dbReference type="SAM" id="MobiDB-lite"/>
    </source>
</evidence>
<dbReference type="AlphaFoldDB" id="A0AAN7X326"/>
<evidence type="ECO:0000256" key="2">
    <source>
        <dbReference type="SAM" id="Phobius"/>
    </source>
</evidence>
<keyword evidence="2" id="KW-0472">Membrane</keyword>
<reference evidence="3 4" key="1">
    <citation type="journal article" date="2023" name="Genes (Basel)">
        <title>Chromosome-Level Genome Assembly and Circadian Gene Repertoire of the Patagonia Blennie Eleginops maclovinus-The Closest Ancestral Proxy of Antarctic Cryonotothenioids.</title>
        <authorList>
            <person name="Cheng C.C."/>
            <person name="Rivera-Colon A.G."/>
            <person name="Minhas B.F."/>
            <person name="Wilson L."/>
            <person name="Rayamajhi N."/>
            <person name="Vargas-Chacoff L."/>
            <person name="Catchen J.M."/>
        </authorList>
    </citation>
    <scope>NUCLEOTIDE SEQUENCE [LARGE SCALE GENOMIC DNA]</scope>
    <source>
        <strain evidence="3">JMC-PN-2008</strain>
    </source>
</reference>
<keyword evidence="4" id="KW-1185">Reference proteome</keyword>
<protein>
    <submittedName>
        <fullName evidence="3">Uncharacterized protein</fullName>
    </submittedName>
</protein>
<sequence length="129" mass="14174">MDPETLLSRWLSIIQPMPACLQGLMPAFIPRSAAKADTPSGHEGRGMHSDPPPSSPLSLWRSRDGGPFMESNQDPRLQIPLFFTLLFTSSPLLLAFFLSFVRGLFAVVEYTVRCSCSLPEGRGKLGRAP</sequence>
<accession>A0AAN7X326</accession>
<dbReference type="Proteomes" id="UP001346869">
    <property type="component" value="Unassembled WGS sequence"/>
</dbReference>
<gene>
    <name evidence="3" type="ORF">PBY51_014863</name>
</gene>
<name>A0AAN7X326_ELEMC</name>
<feature type="transmembrane region" description="Helical" evidence="2">
    <location>
        <begin position="79"/>
        <end position="101"/>
    </location>
</feature>
<feature type="region of interest" description="Disordered" evidence="1">
    <location>
        <begin position="34"/>
        <end position="71"/>
    </location>
</feature>
<reference evidence="3 4" key="2">
    <citation type="journal article" date="2023" name="Mol. Biol. Evol.">
        <title>Genomics of Secondarily Temperate Adaptation in the Only Non-Antarctic Icefish.</title>
        <authorList>
            <person name="Rivera-Colon A.G."/>
            <person name="Rayamajhi N."/>
            <person name="Minhas B.F."/>
            <person name="Madrigal G."/>
            <person name="Bilyk K.T."/>
            <person name="Yoon V."/>
            <person name="Hune M."/>
            <person name="Gregory S."/>
            <person name="Cheng C.H.C."/>
            <person name="Catchen J.M."/>
        </authorList>
    </citation>
    <scope>NUCLEOTIDE SEQUENCE [LARGE SCALE GENOMIC DNA]</scope>
    <source>
        <strain evidence="3">JMC-PN-2008</strain>
    </source>
</reference>
<comment type="caution">
    <text evidence="3">The sequence shown here is derived from an EMBL/GenBank/DDBJ whole genome shotgun (WGS) entry which is preliminary data.</text>
</comment>
<evidence type="ECO:0000313" key="4">
    <source>
        <dbReference type="Proteomes" id="UP001346869"/>
    </source>
</evidence>